<dbReference type="GO" id="GO:0003677">
    <property type="term" value="F:DNA binding"/>
    <property type="evidence" value="ECO:0007669"/>
    <property type="project" value="UniProtKB-KW"/>
</dbReference>
<dbReference type="Gene3D" id="1.10.10.10">
    <property type="entry name" value="Winged helix-like DNA-binding domain superfamily/Winged helix DNA-binding domain"/>
    <property type="match status" value="1"/>
</dbReference>
<evidence type="ECO:0000256" key="1">
    <source>
        <dbReference type="PIRNR" id="PIRNR012524"/>
    </source>
</evidence>
<dbReference type="InterPro" id="IPR036388">
    <property type="entry name" value="WH-like_DNA-bd_sf"/>
</dbReference>
<evidence type="ECO:0000313" key="4">
    <source>
        <dbReference type="EMBL" id="PSJ31580.1"/>
    </source>
</evidence>
<feature type="domain" description="Conserved virulence factor B first S1" evidence="2">
    <location>
        <begin position="5"/>
        <end position="69"/>
    </location>
</feature>
<evidence type="ECO:0000259" key="3">
    <source>
        <dbReference type="Pfam" id="PF17783"/>
    </source>
</evidence>
<keyword evidence="4" id="KW-0238">DNA-binding</keyword>
<dbReference type="RefSeq" id="WP_106776313.1">
    <property type="nucleotide sequence ID" value="NZ_JBGGGQ010000001.1"/>
</dbReference>
<protein>
    <submittedName>
        <fullName evidence="4">DNA-binding protein</fullName>
    </submittedName>
</protein>
<dbReference type="InterPro" id="IPR040764">
    <property type="entry name" value="CvfB_WH"/>
</dbReference>
<proteinExistence type="inferred from homology"/>
<comment type="caution">
    <text evidence="4">The sequence shown here is derived from an EMBL/GenBank/DDBJ whole genome shotgun (WGS) entry which is preliminary data.</text>
</comment>
<dbReference type="EMBL" id="JYGE01000003">
    <property type="protein sequence ID" value="PSJ31580.1"/>
    <property type="molecule type" value="Genomic_DNA"/>
</dbReference>
<feature type="domain" description="Conserved virulence factor B first S1" evidence="2">
    <location>
        <begin position="78"/>
        <end position="134"/>
    </location>
</feature>
<feature type="domain" description="Conserved virulence factor B-like winged helix" evidence="3">
    <location>
        <begin position="224"/>
        <end position="280"/>
    </location>
</feature>
<gene>
    <name evidence="4" type="ORF">UF10_02790</name>
</gene>
<dbReference type="InterPro" id="IPR039566">
    <property type="entry name" value="CvfB_S1_st"/>
</dbReference>
<dbReference type="PIRSF" id="PIRSF012524">
    <property type="entry name" value="YitL_S1"/>
    <property type="match status" value="1"/>
</dbReference>
<accession>A0A2P7Q0W6</accession>
<dbReference type="PANTHER" id="PTHR37296">
    <property type="entry name" value="CONSERVED VIRULENCE FACTOR B"/>
    <property type="match status" value="1"/>
</dbReference>
<dbReference type="AlphaFoldDB" id="A0A2P7Q0W6"/>
<dbReference type="Pfam" id="PF13509">
    <property type="entry name" value="S1_2"/>
    <property type="match status" value="2"/>
</dbReference>
<evidence type="ECO:0000313" key="5">
    <source>
        <dbReference type="Proteomes" id="UP000241434"/>
    </source>
</evidence>
<organism evidence="4 5">
    <name type="scientific">Peptostreptococcus russellii</name>
    <dbReference type="NCBI Taxonomy" id="215200"/>
    <lineage>
        <taxon>Bacteria</taxon>
        <taxon>Bacillati</taxon>
        <taxon>Bacillota</taxon>
        <taxon>Clostridia</taxon>
        <taxon>Peptostreptococcales</taxon>
        <taxon>Peptostreptococcaceae</taxon>
        <taxon>Peptostreptococcus</taxon>
    </lineage>
</organism>
<dbReference type="InterPro" id="IPR012340">
    <property type="entry name" value="NA-bd_OB-fold"/>
</dbReference>
<name>A0A2P7Q0W6_9FIRM</name>
<reference evidence="4" key="1">
    <citation type="thesis" date="2015" institute="Rutgers" country="The State University of New Jersey, 14 College Farm Rd., New Brunswick, NJ, USA">
        <title>Ammonia toxicity in bacteria and its implications for treatment of and resource recovery from highly nitrogenous organic wastes.</title>
        <authorList>
            <person name="Luther A.K."/>
        </authorList>
    </citation>
    <scope>NUCLEOTIDE SEQUENCE</scope>
    <source>
        <strain evidence="4">RT-10B</strain>
    </source>
</reference>
<dbReference type="Proteomes" id="UP000241434">
    <property type="component" value="Unassembled WGS sequence"/>
</dbReference>
<dbReference type="Pfam" id="PF17783">
    <property type="entry name" value="WHD_CvfB"/>
    <property type="match status" value="1"/>
</dbReference>
<evidence type="ECO:0000259" key="2">
    <source>
        <dbReference type="Pfam" id="PF13509"/>
    </source>
</evidence>
<dbReference type="Gene3D" id="2.40.50.140">
    <property type="entry name" value="Nucleic acid-binding proteins"/>
    <property type="match status" value="1"/>
</dbReference>
<dbReference type="InterPro" id="IPR014464">
    <property type="entry name" value="CvfB_fam"/>
</dbReference>
<dbReference type="PANTHER" id="PTHR37296:SF1">
    <property type="entry name" value="CONSERVED VIRULENCE FACTOR B"/>
    <property type="match status" value="1"/>
</dbReference>
<dbReference type="OrthoDB" id="9801597at2"/>
<keyword evidence="5" id="KW-1185">Reference proteome</keyword>
<comment type="similarity">
    <text evidence="1">Belongs to the CvfB family.</text>
</comment>
<sequence length="281" mass="32254">MIEFGKINKLEVIKQKEYGYFVGVKDASEKIEILLPTSNIVDPESIVIGEDVEVFVYKDSLGRLVATQKTPKAFAEEIAILTVAENTEIGSFVNIGLERDVLVPFREKKYPIFEDEKYPFYIYVDKSERLAATTDIEEHLSLDSKMNLGDTCSGYVYGFQSNQTALVCVEPNISGIILRDEYYTSLKEGDYLKNLRVIKIYEDGKLGLTTRAERKEEMDSLEKKILSYMEGNDGFMRFNDKSNPDDLRMVFNTSKKNFKRTLGNMMKNNIIRQDEDGTWLI</sequence>